<keyword evidence="2" id="KW-1185">Reference proteome</keyword>
<gene>
    <name evidence="1" type="ORF">Osc7112_1759</name>
</gene>
<dbReference type="KEGG" id="oni:Osc7112_1759"/>
<organism evidence="1 2">
    <name type="scientific">Phormidium nigroviride PCC 7112</name>
    <dbReference type="NCBI Taxonomy" id="179408"/>
    <lineage>
        <taxon>Bacteria</taxon>
        <taxon>Bacillati</taxon>
        <taxon>Cyanobacteriota</taxon>
        <taxon>Cyanophyceae</taxon>
        <taxon>Oscillatoriophycideae</taxon>
        <taxon>Oscillatoriales</taxon>
        <taxon>Oscillatoriaceae</taxon>
        <taxon>Phormidium</taxon>
    </lineage>
</organism>
<dbReference type="EMBL" id="CP003614">
    <property type="protein sequence ID" value="AFZ06251.1"/>
    <property type="molecule type" value="Genomic_DNA"/>
</dbReference>
<name>K9VE86_9CYAN</name>
<accession>K9VE86</accession>
<sequence>MSYPIIYLSFRTSSDHWITTVYFMVLKFRVEIIVLDTLAHKETGFFNSY</sequence>
<protein>
    <submittedName>
        <fullName evidence="1">Uncharacterized protein</fullName>
    </submittedName>
</protein>
<dbReference type="AlphaFoldDB" id="K9VE86"/>
<reference evidence="1 2" key="1">
    <citation type="submission" date="2012-05" db="EMBL/GenBank/DDBJ databases">
        <title>Finished chromosome of genome of Oscillatoria sp. PCC 7112.</title>
        <authorList>
            <consortium name="US DOE Joint Genome Institute"/>
            <person name="Gugger M."/>
            <person name="Coursin T."/>
            <person name="Rippka R."/>
            <person name="Tandeau De Marsac N."/>
            <person name="Huntemann M."/>
            <person name="Wei C.-L."/>
            <person name="Han J."/>
            <person name="Detter J.C."/>
            <person name="Han C."/>
            <person name="Tapia R."/>
            <person name="Davenport K."/>
            <person name="Daligault H."/>
            <person name="Erkkila T."/>
            <person name="Gu W."/>
            <person name="Munk A.C.C."/>
            <person name="Teshima H."/>
            <person name="Xu Y."/>
            <person name="Chain P."/>
            <person name="Chen A."/>
            <person name="Krypides N."/>
            <person name="Mavromatis K."/>
            <person name="Markowitz V."/>
            <person name="Szeto E."/>
            <person name="Ivanova N."/>
            <person name="Mikhailova N."/>
            <person name="Ovchinnikova G."/>
            <person name="Pagani I."/>
            <person name="Pati A."/>
            <person name="Goodwin L."/>
            <person name="Peters L."/>
            <person name="Pitluck S."/>
            <person name="Woyke T."/>
            <person name="Kerfeld C."/>
        </authorList>
    </citation>
    <scope>NUCLEOTIDE SEQUENCE [LARGE SCALE GENOMIC DNA]</scope>
    <source>
        <strain evidence="1 2">PCC 7112</strain>
    </source>
</reference>
<dbReference type="Proteomes" id="UP000010478">
    <property type="component" value="Chromosome"/>
</dbReference>
<proteinExistence type="predicted"/>
<evidence type="ECO:0000313" key="1">
    <source>
        <dbReference type="EMBL" id="AFZ06251.1"/>
    </source>
</evidence>
<dbReference type="HOGENOM" id="CLU_3138519_0_0_3"/>
<evidence type="ECO:0000313" key="2">
    <source>
        <dbReference type="Proteomes" id="UP000010478"/>
    </source>
</evidence>